<feature type="region of interest" description="Disordered" evidence="5">
    <location>
        <begin position="1"/>
        <end position="39"/>
    </location>
</feature>
<organism evidence="7 8">
    <name type="scientific">Georgenia wutianyii</name>
    <dbReference type="NCBI Taxonomy" id="2585135"/>
    <lineage>
        <taxon>Bacteria</taxon>
        <taxon>Bacillati</taxon>
        <taxon>Actinomycetota</taxon>
        <taxon>Actinomycetes</taxon>
        <taxon>Micrococcales</taxon>
        <taxon>Bogoriellaceae</taxon>
        <taxon>Georgenia</taxon>
    </lineage>
</organism>
<gene>
    <name evidence="7" type="ORF">FE251_11755</name>
</gene>
<dbReference type="Pfam" id="PF00440">
    <property type="entry name" value="TetR_N"/>
    <property type="match status" value="1"/>
</dbReference>
<name>A0ABX5VQS9_9MICO</name>
<evidence type="ECO:0000256" key="3">
    <source>
        <dbReference type="ARBA" id="ARBA00023163"/>
    </source>
</evidence>
<evidence type="ECO:0000256" key="4">
    <source>
        <dbReference type="PROSITE-ProRule" id="PRU00335"/>
    </source>
</evidence>
<dbReference type="Gene3D" id="1.10.357.10">
    <property type="entry name" value="Tetracycline Repressor, domain 2"/>
    <property type="match status" value="1"/>
</dbReference>
<evidence type="ECO:0000313" key="8">
    <source>
        <dbReference type="Proteomes" id="UP000313948"/>
    </source>
</evidence>
<protein>
    <submittedName>
        <fullName evidence="7">TetR/AcrR family transcriptional regulator</fullName>
    </submittedName>
</protein>
<evidence type="ECO:0000259" key="6">
    <source>
        <dbReference type="PROSITE" id="PS50977"/>
    </source>
</evidence>
<evidence type="ECO:0000256" key="5">
    <source>
        <dbReference type="SAM" id="MobiDB-lite"/>
    </source>
</evidence>
<keyword evidence="1" id="KW-0805">Transcription regulation</keyword>
<evidence type="ECO:0000256" key="1">
    <source>
        <dbReference type="ARBA" id="ARBA00023015"/>
    </source>
</evidence>
<feature type="DNA-binding region" description="H-T-H motif" evidence="4">
    <location>
        <begin position="93"/>
        <end position="112"/>
    </location>
</feature>
<reference evidence="7 8" key="1">
    <citation type="submission" date="2019-05" db="EMBL/GenBank/DDBJ databases">
        <title>Georgenia *** sp. nov., and Georgenia *** sp. nov., isolated from the intestinal contents of plateau pika (Ochotona curzoniae) in the Qinghai-Tibet plateau of China.</title>
        <authorList>
            <person name="Tian Z."/>
        </authorList>
    </citation>
    <scope>NUCLEOTIDE SEQUENCE [LARGE SCALE GENOMIC DNA]</scope>
    <source>
        <strain evidence="7 8">Z294</strain>
    </source>
</reference>
<dbReference type="InterPro" id="IPR050109">
    <property type="entry name" value="HTH-type_TetR-like_transc_reg"/>
</dbReference>
<dbReference type="SUPFAM" id="SSF46689">
    <property type="entry name" value="Homeodomain-like"/>
    <property type="match status" value="1"/>
</dbReference>
<dbReference type="Proteomes" id="UP000313948">
    <property type="component" value="Chromosome"/>
</dbReference>
<dbReference type="PROSITE" id="PS50977">
    <property type="entry name" value="HTH_TETR_2"/>
    <property type="match status" value="1"/>
</dbReference>
<dbReference type="PRINTS" id="PR00455">
    <property type="entry name" value="HTHTETR"/>
</dbReference>
<proteinExistence type="predicted"/>
<dbReference type="InterPro" id="IPR001647">
    <property type="entry name" value="HTH_TetR"/>
</dbReference>
<keyword evidence="3" id="KW-0804">Transcription</keyword>
<keyword evidence="8" id="KW-1185">Reference proteome</keyword>
<keyword evidence="2 4" id="KW-0238">DNA-binding</keyword>
<dbReference type="Gene3D" id="1.10.10.60">
    <property type="entry name" value="Homeodomain-like"/>
    <property type="match status" value="1"/>
</dbReference>
<dbReference type="InterPro" id="IPR009057">
    <property type="entry name" value="Homeodomain-like_sf"/>
</dbReference>
<sequence length="260" mass="28508">MVPSVRSGGGGALPLHPSSQREDERAARGGPGKRERCVPRHLAKSCTRCRSQRRLTAMSEPAGRRELNKARTRQALVEAARELAREHGLEDLTAEEIAARAGVSRRTFFNYFPGIEGVVAAGLAEPLQRIAAELLARPGEEEPLTAIAAALREQPVPAEILLDWAPPGPVPAARGRELHLRVWRHHEEWLVGVLRERLGDDDELRVRTLAAAVMALFEVVQRSWLPTAADLAPDEAVASFNEALLRALAHADAGWRRPTT</sequence>
<dbReference type="PANTHER" id="PTHR30055:SF238">
    <property type="entry name" value="MYCOFACTOCIN BIOSYNTHESIS TRANSCRIPTIONAL REGULATOR MFTR-RELATED"/>
    <property type="match status" value="1"/>
</dbReference>
<dbReference type="EMBL" id="CP040899">
    <property type="protein sequence ID" value="QDB79976.1"/>
    <property type="molecule type" value="Genomic_DNA"/>
</dbReference>
<accession>A0ABX5VQS9</accession>
<evidence type="ECO:0000256" key="2">
    <source>
        <dbReference type="ARBA" id="ARBA00023125"/>
    </source>
</evidence>
<dbReference type="PANTHER" id="PTHR30055">
    <property type="entry name" value="HTH-TYPE TRANSCRIPTIONAL REGULATOR RUTR"/>
    <property type="match status" value="1"/>
</dbReference>
<feature type="compositionally biased region" description="Basic and acidic residues" evidence="5">
    <location>
        <begin position="19"/>
        <end position="38"/>
    </location>
</feature>
<evidence type="ECO:0000313" key="7">
    <source>
        <dbReference type="EMBL" id="QDB79976.1"/>
    </source>
</evidence>
<feature type="domain" description="HTH tetR-type" evidence="6">
    <location>
        <begin position="70"/>
        <end position="130"/>
    </location>
</feature>